<dbReference type="EMBL" id="CP021369">
    <property type="protein sequence ID" value="ART61530.1"/>
    <property type="molecule type" value="Genomic_DNA"/>
</dbReference>
<evidence type="ECO:0000313" key="2">
    <source>
        <dbReference type="Proteomes" id="UP000194440"/>
    </source>
</evidence>
<dbReference type="RefSeq" id="WP_086929235.1">
    <property type="nucleotide sequence ID" value="NZ_CP021369.1"/>
</dbReference>
<sequence length="378" mass="40309">MELSEARYLARRPSYTSPTVGENGALASAGAHALSGMLKEQSAKGVMDLLRSMDTQSMADVLSECGFSVPENLVSMGRNALFNGVRDDLQAALSHGVDGHGLREKMTTQLVESASKESSPPPRAHSNVGGDFAGEHQAAHMVQAILNASRVQVTHLGQQPFHERPALQMIAAQALHKDILGFGFDGLAGKYEVTAPMPDVVQLHRQAAIEVATESTRAGLLAWASGQKVTQLSEWVPDSVQRLLSGSISRDAAEIITSGLKSGSIARHAQEYGSHGISRILADKGLDINAPTLAEQAQELGLLVKEPDRERGHYFGSVVAQDHQSSLVKVNRDEGVELPFASTPGTRPKIGDVLRLSFKAGALSVSTKNMGREGNARD</sequence>
<keyword evidence="2" id="KW-1185">Reference proteome</keyword>
<accession>A0A240UKI1</accession>
<proteinExistence type="predicted"/>
<dbReference type="OrthoDB" id="9928433at2"/>
<dbReference type="Proteomes" id="UP000194440">
    <property type="component" value="Plasmid pACP4.3"/>
</dbReference>
<dbReference type="KEGG" id="acip:CBP36_21440"/>
<gene>
    <name evidence="1" type="ORF">CBP36_21440</name>
</gene>
<organism evidence="1 2">
    <name type="scientific">Acidovorax carolinensis</name>
    <dbReference type="NCBI Taxonomy" id="553814"/>
    <lineage>
        <taxon>Bacteria</taxon>
        <taxon>Pseudomonadati</taxon>
        <taxon>Pseudomonadota</taxon>
        <taxon>Betaproteobacteria</taxon>
        <taxon>Burkholderiales</taxon>
        <taxon>Comamonadaceae</taxon>
        <taxon>Acidovorax</taxon>
    </lineage>
</organism>
<dbReference type="AlphaFoldDB" id="A0A240UKI1"/>
<evidence type="ECO:0000313" key="1">
    <source>
        <dbReference type="EMBL" id="ART61530.1"/>
    </source>
</evidence>
<geneLocation type="plasmid" evidence="1 2">
    <name>pACP4.3</name>
</geneLocation>
<keyword evidence="1" id="KW-0614">Plasmid</keyword>
<protein>
    <submittedName>
        <fullName evidence="1">Uncharacterized protein</fullName>
    </submittedName>
</protein>
<name>A0A240UKI1_9BURK</name>
<reference evidence="1" key="1">
    <citation type="submission" date="2017-05" db="EMBL/GenBank/DDBJ databases">
        <title>Polyphasic characterization of four soil-derived phenanthrene-degrading Acidovorax strains and proposal of Acidovorax phenanthrenivorans sp. nov.</title>
        <authorList>
            <person name="Singleton D."/>
            <person name="Lee J."/>
            <person name="Dickey A.N."/>
            <person name="Stroud A."/>
            <person name="Scholl E.H."/>
            <person name="Wright F.A."/>
            <person name="Aitken M.D."/>
        </authorList>
    </citation>
    <scope>NUCLEOTIDE SEQUENCE</scope>
    <source>
        <strain evidence="1">P4</strain>
        <plasmid evidence="1">pACP4.3</plasmid>
    </source>
</reference>